<dbReference type="InterPro" id="IPR029058">
    <property type="entry name" value="AB_hydrolase_fold"/>
</dbReference>
<organism evidence="4 5">
    <name type="scientific">Asparagus officinalis</name>
    <name type="common">Garden asparagus</name>
    <dbReference type="NCBI Taxonomy" id="4686"/>
    <lineage>
        <taxon>Eukaryota</taxon>
        <taxon>Viridiplantae</taxon>
        <taxon>Streptophyta</taxon>
        <taxon>Embryophyta</taxon>
        <taxon>Tracheophyta</taxon>
        <taxon>Spermatophyta</taxon>
        <taxon>Magnoliopsida</taxon>
        <taxon>Liliopsida</taxon>
        <taxon>Asparagales</taxon>
        <taxon>Asparagaceae</taxon>
        <taxon>Asparagoideae</taxon>
        <taxon>Asparagus</taxon>
    </lineage>
</organism>
<dbReference type="Gene3D" id="3.40.50.1820">
    <property type="entry name" value="alpha/beta hydrolase"/>
    <property type="match status" value="1"/>
</dbReference>
<dbReference type="InterPro" id="IPR000073">
    <property type="entry name" value="AB_hydrolase_1"/>
</dbReference>
<dbReference type="GO" id="GO:0016787">
    <property type="term" value="F:hydrolase activity"/>
    <property type="evidence" value="ECO:0007669"/>
    <property type="project" value="UniProtKB-KW"/>
</dbReference>
<keyword evidence="5" id="KW-1185">Reference proteome</keyword>
<proteinExistence type="inferred from homology"/>
<gene>
    <name evidence="4" type="ORF">A4U43_C02F21410</name>
</gene>
<evidence type="ECO:0000256" key="1">
    <source>
        <dbReference type="ARBA" id="ARBA00022801"/>
    </source>
</evidence>
<dbReference type="Pfam" id="PF00561">
    <property type="entry name" value="Abhydrolase_1"/>
    <property type="match status" value="1"/>
</dbReference>
<name>A0A5P1FNZ9_ASPOF</name>
<dbReference type="Proteomes" id="UP000243459">
    <property type="component" value="Chromosome 2"/>
</dbReference>
<accession>A0A5P1FNZ9</accession>
<reference evidence="5" key="1">
    <citation type="journal article" date="2017" name="Nat. Commun.">
        <title>The asparagus genome sheds light on the origin and evolution of a young Y chromosome.</title>
        <authorList>
            <person name="Harkess A."/>
            <person name="Zhou J."/>
            <person name="Xu C."/>
            <person name="Bowers J.E."/>
            <person name="Van der Hulst R."/>
            <person name="Ayyampalayam S."/>
            <person name="Mercati F."/>
            <person name="Riccardi P."/>
            <person name="McKain M.R."/>
            <person name="Kakrana A."/>
            <person name="Tang H."/>
            <person name="Ray J."/>
            <person name="Groenendijk J."/>
            <person name="Arikit S."/>
            <person name="Mathioni S.M."/>
            <person name="Nakano M."/>
            <person name="Shan H."/>
            <person name="Telgmann-Rauber A."/>
            <person name="Kanno A."/>
            <person name="Yue Z."/>
            <person name="Chen H."/>
            <person name="Li W."/>
            <person name="Chen Y."/>
            <person name="Xu X."/>
            <person name="Zhang Y."/>
            <person name="Luo S."/>
            <person name="Chen H."/>
            <person name="Gao J."/>
            <person name="Mao Z."/>
            <person name="Pires J.C."/>
            <person name="Luo M."/>
            <person name="Kudrna D."/>
            <person name="Wing R.A."/>
            <person name="Meyers B.C."/>
            <person name="Yi K."/>
            <person name="Kong H."/>
            <person name="Lavrijsen P."/>
            <person name="Sunseri F."/>
            <person name="Falavigna A."/>
            <person name="Ye Y."/>
            <person name="Leebens-Mack J.H."/>
            <person name="Chen G."/>
        </authorList>
    </citation>
    <scope>NUCLEOTIDE SEQUENCE [LARGE SCALE GENOMIC DNA]</scope>
    <source>
        <strain evidence="5">cv. DH0086</strain>
    </source>
</reference>
<evidence type="ECO:0000313" key="5">
    <source>
        <dbReference type="Proteomes" id="UP000243459"/>
    </source>
</evidence>
<feature type="domain" description="AB hydrolase-1" evidence="3">
    <location>
        <begin position="25"/>
        <end position="140"/>
    </location>
</feature>
<evidence type="ECO:0000313" key="4">
    <source>
        <dbReference type="EMBL" id="ONK78689.1"/>
    </source>
</evidence>
<dbReference type="EMBL" id="CM007382">
    <property type="protein sequence ID" value="ONK78689.1"/>
    <property type="molecule type" value="Genomic_DNA"/>
</dbReference>
<dbReference type="PANTHER" id="PTHR43329">
    <property type="entry name" value="EPOXIDE HYDROLASE"/>
    <property type="match status" value="1"/>
</dbReference>
<comment type="similarity">
    <text evidence="2">Belongs to the AB hydrolase superfamily. Epoxide hydrolase family.</text>
</comment>
<dbReference type="OMA" id="WINQERA"/>
<evidence type="ECO:0000256" key="2">
    <source>
        <dbReference type="ARBA" id="ARBA00038334"/>
    </source>
</evidence>
<dbReference type="SUPFAM" id="SSF53474">
    <property type="entry name" value="alpha/beta-Hydrolases"/>
    <property type="match status" value="1"/>
</dbReference>
<protein>
    <recommendedName>
        <fullName evidence="3">AB hydrolase-1 domain-containing protein</fullName>
    </recommendedName>
</protein>
<dbReference type="Gramene" id="ONK78689">
    <property type="protein sequence ID" value="ONK78689"/>
    <property type="gene ID" value="A4U43_C02F21410"/>
</dbReference>
<evidence type="ECO:0000259" key="3">
    <source>
        <dbReference type="Pfam" id="PF00561"/>
    </source>
</evidence>
<dbReference type="InterPro" id="IPR000639">
    <property type="entry name" value="Epox_hydrolase-like"/>
</dbReference>
<dbReference type="AlphaFoldDB" id="A0A5P1FNZ9"/>
<sequence>MEGIVHQTMDVNGIKLHVAEKGEGPTVLLLHGFPELWYSWRHQILGLAGKGYRAVAPDLRGYGDSDNPSVVAAYSIFHLVGDLVALIDALGQDKVFVVGHDWGALVAWSLCMFRPDRVKALVNLSVAFNPRNPAKKPVDYFKSIYGDDYYICKFQKPGVAEAEFGQYDIKSVHKKLLSSRDPRPFFIREGRGLGSPNDEIALPSWLSEEDINYFSSKYEKTGFAKPINYYRNLDL</sequence>
<dbReference type="PRINTS" id="PR00111">
    <property type="entry name" value="ABHYDROLASE"/>
</dbReference>
<keyword evidence="1" id="KW-0378">Hydrolase</keyword>
<dbReference type="PRINTS" id="PR00412">
    <property type="entry name" value="EPOXHYDRLASE"/>
</dbReference>